<dbReference type="Pfam" id="PF16065">
    <property type="entry name" value="DUF4807"/>
    <property type="match status" value="1"/>
</dbReference>
<dbReference type="PANTHER" id="PTHR36693">
    <property type="entry name" value="GH02722P"/>
    <property type="match status" value="1"/>
</dbReference>
<dbReference type="Proteomes" id="UP001329430">
    <property type="component" value="Chromosome 10"/>
</dbReference>
<accession>A0AAN7V4R6</accession>
<name>A0AAN7V4R6_9COLE</name>
<gene>
    <name evidence="1" type="ORF">RI129_012876</name>
</gene>
<reference evidence="1 2" key="1">
    <citation type="journal article" date="2024" name="Insects">
        <title>An Improved Chromosome-Level Genome Assembly of the Firefly Pyrocoelia pectoralis.</title>
        <authorList>
            <person name="Fu X."/>
            <person name="Meyer-Rochow V.B."/>
            <person name="Ballantyne L."/>
            <person name="Zhu X."/>
        </authorList>
    </citation>
    <scope>NUCLEOTIDE SEQUENCE [LARGE SCALE GENOMIC DNA]</scope>
    <source>
        <strain evidence="1">XCY_ONT2</strain>
    </source>
</reference>
<protein>
    <submittedName>
        <fullName evidence="1">Uncharacterized protein</fullName>
    </submittedName>
</protein>
<comment type="caution">
    <text evidence="1">The sequence shown here is derived from an EMBL/GenBank/DDBJ whole genome shotgun (WGS) entry which is preliminary data.</text>
</comment>
<dbReference type="InterPro" id="IPR032072">
    <property type="entry name" value="DUF4807"/>
</dbReference>
<proteinExistence type="predicted"/>
<sequence>MVNLLIFIQISQNGSIYDTFIVGRNSCIRCSFQELPKDRPSTKTIHVDGIFMHYFIRELHYAPFYMQTFRKQNHGTSFLVQLTPVAKQIVDYNWNRRLDYLIRERCELEHTLSWLSTLGGAFSALGDYFINCAEIAGKISINQLKLALRLNDPSIVARCRLYLSLSLIQRTQFKLAKKIIYNEYITAKRNVVLDTRLINMCKGVWCKLQYERQLYYKKLYEAIYDPSSNPILT</sequence>
<dbReference type="EMBL" id="JAVRBK010000010">
    <property type="protein sequence ID" value="KAK5638581.1"/>
    <property type="molecule type" value="Genomic_DNA"/>
</dbReference>
<evidence type="ECO:0000313" key="1">
    <source>
        <dbReference type="EMBL" id="KAK5638581.1"/>
    </source>
</evidence>
<organism evidence="1 2">
    <name type="scientific">Pyrocoelia pectoralis</name>
    <dbReference type="NCBI Taxonomy" id="417401"/>
    <lineage>
        <taxon>Eukaryota</taxon>
        <taxon>Metazoa</taxon>
        <taxon>Ecdysozoa</taxon>
        <taxon>Arthropoda</taxon>
        <taxon>Hexapoda</taxon>
        <taxon>Insecta</taxon>
        <taxon>Pterygota</taxon>
        <taxon>Neoptera</taxon>
        <taxon>Endopterygota</taxon>
        <taxon>Coleoptera</taxon>
        <taxon>Polyphaga</taxon>
        <taxon>Elateriformia</taxon>
        <taxon>Elateroidea</taxon>
        <taxon>Lampyridae</taxon>
        <taxon>Lampyrinae</taxon>
        <taxon>Pyrocoelia</taxon>
    </lineage>
</organism>
<keyword evidence="2" id="KW-1185">Reference proteome</keyword>
<evidence type="ECO:0000313" key="2">
    <source>
        <dbReference type="Proteomes" id="UP001329430"/>
    </source>
</evidence>
<dbReference type="AlphaFoldDB" id="A0AAN7V4R6"/>
<dbReference type="PANTHER" id="PTHR36693:SF1">
    <property type="entry name" value="GH02722P"/>
    <property type="match status" value="1"/>
</dbReference>